<accession>S3D2R1</accession>
<dbReference type="InterPro" id="IPR008862">
    <property type="entry name" value="Tcp11"/>
</dbReference>
<gene>
    <name evidence="3" type="ORF">F503_00307</name>
</gene>
<evidence type="ECO:0000256" key="2">
    <source>
        <dbReference type="SAM" id="MobiDB-lite"/>
    </source>
</evidence>
<proteinExistence type="inferred from homology"/>
<dbReference type="AlphaFoldDB" id="S3D2R1"/>
<feature type="region of interest" description="Disordered" evidence="2">
    <location>
        <begin position="602"/>
        <end position="631"/>
    </location>
</feature>
<dbReference type="VEuPathDB" id="FungiDB:F503_00307"/>
<feature type="region of interest" description="Disordered" evidence="2">
    <location>
        <begin position="1"/>
        <end position="66"/>
    </location>
</feature>
<dbReference type="eggNOG" id="KOG1981">
    <property type="taxonomic scope" value="Eukaryota"/>
</dbReference>
<dbReference type="HOGENOM" id="CLU_005050_0_0_1"/>
<dbReference type="EMBL" id="KE148150">
    <property type="protein sequence ID" value="EPE07585.1"/>
    <property type="molecule type" value="Genomic_DNA"/>
</dbReference>
<dbReference type="PANTHER" id="PTHR12832:SF18">
    <property type="entry name" value="IQ CALMODULIN-BINDING MOTIF DOMAIN PROTEIN (AFU_ORTHOLOGUE AFUA_1G08920)"/>
    <property type="match status" value="1"/>
</dbReference>
<keyword evidence="4" id="KW-1185">Reference proteome</keyword>
<feature type="compositionally biased region" description="Polar residues" evidence="2">
    <location>
        <begin position="270"/>
        <end position="283"/>
    </location>
</feature>
<feature type="region of interest" description="Disordered" evidence="2">
    <location>
        <begin position="992"/>
        <end position="1013"/>
    </location>
</feature>
<feature type="region of interest" description="Disordered" evidence="2">
    <location>
        <begin position="394"/>
        <end position="433"/>
    </location>
</feature>
<feature type="compositionally biased region" description="Basic and acidic residues" evidence="2">
    <location>
        <begin position="992"/>
        <end position="1003"/>
    </location>
</feature>
<feature type="compositionally biased region" description="Basic and acidic residues" evidence="2">
    <location>
        <begin position="221"/>
        <end position="231"/>
    </location>
</feature>
<protein>
    <submittedName>
        <fullName evidence="3">Iq calmodulin-binding domain-containing protein domain-containing protein</fullName>
    </submittedName>
</protein>
<feature type="compositionally biased region" description="Basic and acidic residues" evidence="2">
    <location>
        <begin position="259"/>
        <end position="269"/>
    </location>
</feature>
<evidence type="ECO:0000313" key="3">
    <source>
        <dbReference type="EMBL" id="EPE07585.1"/>
    </source>
</evidence>
<comment type="similarity">
    <text evidence="1">Belongs to the TCP11 family.</text>
</comment>
<organism evidence="3 4">
    <name type="scientific">Ophiostoma piceae (strain UAMH 11346)</name>
    <name type="common">Sap stain fungus</name>
    <dbReference type="NCBI Taxonomy" id="1262450"/>
    <lineage>
        <taxon>Eukaryota</taxon>
        <taxon>Fungi</taxon>
        <taxon>Dikarya</taxon>
        <taxon>Ascomycota</taxon>
        <taxon>Pezizomycotina</taxon>
        <taxon>Sordariomycetes</taxon>
        <taxon>Sordariomycetidae</taxon>
        <taxon>Ophiostomatales</taxon>
        <taxon>Ophiostomataceae</taxon>
        <taxon>Ophiostoma</taxon>
    </lineage>
</organism>
<dbReference type="PANTHER" id="PTHR12832">
    <property type="entry name" value="TESTIS-SPECIFIC PROTEIN PBS13 T-COMPLEX 11"/>
    <property type="match status" value="1"/>
</dbReference>
<name>S3D2R1_OPHP1</name>
<evidence type="ECO:0000313" key="4">
    <source>
        <dbReference type="Proteomes" id="UP000016923"/>
    </source>
</evidence>
<dbReference type="OrthoDB" id="276323at2759"/>
<feature type="region of interest" description="Disordered" evidence="2">
    <location>
        <begin position="567"/>
        <end position="588"/>
    </location>
</feature>
<feature type="compositionally biased region" description="Low complexity" evidence="2">
    <location>
        <begin position="613"/>
        <end position="624"/>
    </location>
</feature>
<dbReference type="STRING" id="1262450.S3D2R1"/>
<feature type="compositionally biased region" description="Low complexity" evidence="2">
    <location>
        <begin position="85"/>
        <end position="103"/>
    </location>
</feature>
<feature type="region of interest" description="Disordered" evidence="2">
    <location>
        <begin position="221"/>
        <end position="295"/>
    </location>
</feature>
<feature type="compositionally biased region" description="Polar residues" evidence="2">
    <location>
        <begin position="1"/>
        <end position="17"/>
    </location>
</feature>
<dbReference type="Pfam" id="PF05794">
    <property type="entry name" value="Tcp11"/>
    <property type="match status" value="1"/>
</dbReference>
<dbReference type="Proteomes" id="UP000016923">
    <property type="component" value="Unassembled WGS sequence"/>
</dbReference>
<sequence>MVQQDIQQPPALSQQDLDTMHDTSEHPEAPRSDLPLPLTGDSTESEEDIMLDGTPLDGPSRIYTPPPHIAARFYRKTGQACRKGSAASSRRNSISSNHSRSSHGYGLANSSNSAPQSKHVAQHLRRASILEDRKARLADRAAHAEQVRLRAAMAKAAVRDISQSEERALAAAQAREKKLVEIAAACAEEVKRAKAVAESIKEKREQDLLRLRQQIQDRLDEAERRREEMRRNSGGRTRTRGQSVNSSRKQVEVMPLVAELKETSSHEQLDSASPSTASQTGRDSPSRDTPAPALTPDEAACKILHWWRRANRKMAISKFQDLGLAIDSVRDTSFEEVVSMLGQDSVLMTTGKVLRLCGIQDGKTSSVKEIVVIRTFLSAFLILGHPTQVLSNKENEEAAELASGSAPKKPAMARSTSSGSSSSQGSVPIGKGDLSNPKLQELVGKAKDLLICFETIVSRLTHANNYTPPPSLAGELVDAYDSFYEAFIAWKARDASALVDVMVLQFVELDAIWQTVKDGSNPSVSATYRESIQQNQLLLMVRIKRLAGAEEGKKKIFDAVRKARRAKDEARRTAAAANSEMRPRETEHTIETAMGDLTGEAAAQAERNRKDSSTALSSGTSRSGIPSAKSSNVVSDAAISGMLPQSKPSSEASAEAKLRGLRFAAADEKYSSSPLPENRVVIHELAVDHKFRVSSTQFKQQQAAWMEPVFHRMRKTMSGETRPEQEEHFYYLLTIADCIRSKLERLTLPGRKMHQFIGDLLDTEIAQRQFAMGNFSYERFCSSIGQLLPKLCAPVRDIEVKELLEVTLKQGDYVDGLQALLSFIDVMLTDHVNFMISVAAPRLLASATEYETRRFAELVGQKESDDQGSVAVEKQLPASMAVWRGARSKVLAETAKRDPEGINHPKARPNLNHFYTQMLIDVFTQLSPIPLDEMPEMLRLDHARALKWGALTRRVVTAGAVLLQCKNLLKRDVRLPWKTEAHRVMAVLEKAERDAAQQPDSKDNNQQQPSRETVAARLRAAISSSTVIDGVVAALESGRSMPPSTKANLRTIVQRTMTASAEAAVARDTEAGGGDAVPQEPVLRLLLHRLRGYLSGRLTIATTNEKTRQSNAVSERLTGLGLAEFVDHVREMTDEVSRVGAVDRDTHVRFWEAVAEQVDEETAASASS</sequence>
<feature type="compositionally biased region" description="Basic and acidic residues" evidence="2">
    <location>
        <begin position="18"/>
        <end position="31"/>
    </location>
</feature>
<feature type="compositionally biased region" description="Low complexity" evidence="2">
    <location>
        <begin position="415"/>
        <end position="426"/>
    </location>
</feature>
<dbReference type="GO" id="GO:0010737">
    <property type="term" value="P:protein kinase A signaling"/>
    <property type="evidence" value="ECO:0007669"/>
    <property type="project" value="TreeGrafter"/>
</dbReference>
<dbReference type="OMA" id="FHAWKTH"/>
<reference evidence="3 4" key="1">
    <citation type="journal article" date="2013" name="BMC Genomics">
        <title>The genome and transcriptome of the pine saprophyte Ophiostoma piceae, and a comparison with the bark beetle-associated pine pathogen Grosmannia clavigera.</title>
        <authorList>
            <person name="Haridas S."/>
            <person name="Wang Y."/>
            <person name="Lim L."/>
            <person name="Massoumi Alamouti S."/>
            <person name="Jackman S."/>
            <person name="Docking R."/>
            <person name="Robertson G."/>
            <person name="Birol I."/>
            <person name="Bohlmann J."/>
            <person name="Breuil C."/>
        </authorList>
    </citation>
    <scope>NUCLEOTIDE SEQUENCE [LARGE SCALE GENOMIC DNA]</scope>
    <source>
        <strain evidence="3 4">UAMH 11346</strain>
    </source>
</reference>
<evidence type="ECO:0000256" key="1">
    <source>
        <dbReference type="ARBA" id="ARBA00010954"/>
    </source>
</evidence>
<feature type="region of interest" description="Disordered" evidence="2">
    <location>
        <begin position="81"/>
        <end position="119"/>
    </location>
</feature>